<accession>A0A381WSU6</accession>
<dbReference type="InterPro" id="IPR050447">
    <property type="entry name" value="Erg6_SMT_methyltransf"/>
</dbReference>
<evidence type="ECO:0000259" key="1">
    <source>
        <dbReference type="Pfam" id="PF13847"/>
    </source>
</evidence>
<dbReference type="SUPFAM" id="SSF53335">
    <property type="entry name" value="S-adenosyl-L-methionine-dependent methyltransferases"/>
    <property type="match status" value="1"/>
</dbReference>
<dbReference type="Pfam" id="PF13847">
    <property type="entry name" value="Methyltransf_31"/>
    <property type="match status" value="1"/>
</dbReference>
<organism evidence="2">
    <name type="scientific">marine metagenome</name>
    <dbReference type="NCBI Taxonomy" id="408172"/>
    <lineage>
        <taxon>unclassified sequences</taxon>
        <taxon>metagenomes</taxon>
        <taxon>ecological metagenomes</taxon>
    </lineage>
</organism>
<sequence length="228" mass="26960">MNIQDGSIVLDLGCGKGRHLHRLYYYRKCHVIGLDLSLKELKTTYQGFEKYPDLNEKEERRFDLMAGDALNLPFKDEIFDNLICSEVLEHIPDYDAAIKEIHRITKPGAKIGISVPRWLPEKLCWYLSDEYHNGPGGHVRIFKYKALKNTFIKNGFKYCGKEHKHGLHSPYWWLKCFVGTKNEKNYFVNTYRKFLEWDILKRPLLTRFLEKIFDPLIGKSLVIYLEKK</sequence>
<dbReference type="Gene3D" id="3.40.50.150">
    <property type="entry name" value="Vaccinia Virus protein VP39"/>
    <property type="match status" value="1"/>
</dbReference>
<reference evidence="2" key="1">
    <citation type="submission" date="2018-05" db="EMBL/GenBank/DDBJ databases">
        <authorList>
            <person name="Lanie J.A."/>
            <person name="Ng W.-L."/>
            <person name="Kazmierczak K.M."/>
            <person name="Andrzejewski T.M."/>
            <person name="Davidsen T.M."/>
            <person name="Wayne K.J."/>
            <person name="Tettelin H."/>
            <person name="Glass J.I."/>
            <person name="Rusch D."/>
            <person name="Podicherti R."/>
            <person name="Tsui H.-C.T."/>
            <person name="Winkler M.E."/>
        </authorList>
    </citation>
    <scope>NUCLEOTIDE SEQUENCE</scope>
</reference>
<dbReference type="PANTHER" id="PTHR44068">
    <property type="entry name" value="ZGC:194242"/>
    <property type="match status" value="1"/>
</dbReference>
<dbReference type="InterPro" id="IPR029063">
    <property type="entry name" value="SAM-dependent_MTases_sf"/>
</dbReference>
<dbReference type="GO" id="GO:0008757">
    <property type="term" value="F:S-adenosylmethionine-dependent methyltransferase activity"/>
    <property type="evidence" value="ECO:0007669"/>
    <property type="project" value="InterPro"/>
</dbReference>
<dbReference type="AlphaFoldDB" id="A0A381WSU6"/>
<dbReference type="InterPro" id="IPR025714">
    <property type="entry name" value="Methyltranfer_dom"/>
</dbReference>
<proteinExistence type="predicted"/>
<feature type="domain" description="Methyltransferase" evidence="1">
    <location>
        <begin position="4"/>
        <end position="124"/>
    </location>
</feature>
<gene>
    <name evidence="2" type="ORF">METZ01_LOCUS108429</name>
</gene>
<dbReference type="PANTHER" id="PTHR44068:SF11">
    <property type="entry name" value="GERANYL DIPHOSPHATE 2-C-METHYLTRANSFERASE"/>
    <property type="match status" value="1"/>
</dbReference>
<protein>
    <recommendedName>
        <fullName evidence="1">Methyltransferase domain-containing protein</fullName>
    </recommendedName>
</protein>
<name>A0A381WSU6_9ZZZZ</name>
<dbReference type="EMBL" id="UINC01012772">
    <property type="protein sequence ID" value="SVA55575.1"/>
    <property type="molecule type" value="Genomic_DNA"/>
</dbReference>
<dbReference type="CDD" id="cd02440">
    <property type="entry name" value="AdoMet_MTases"/>
    <property type="match status" value="1"/>
</dbReference>
<evidence type="ECO:0000313" key="2">
    <source>
        <dbReference type="EMBL" id="SVA55575.1"/>
    </source>
</evidence>